<keyword evidence="1" id="KW-0175">Coiled coil</keyword>
<evidence type="ECO:0000256" key="1">
    <source>
        <dbReference type="SAM" id="Coils"/>
    </source>
</evidence>
<comment type="caution">
    <text evidence="2">The sequence shown here is derived from an EMBL/GenBank/DDBJ whole genome shotgun (WGS) entry which is preliminary data.</text>
</comment>
<feature type="coiled-coil region" evidence="1">
    <location>
        <begin position="144"/>
        <end position="196"/>
    </location>
</feature>
<keyword evidence="3" id="KW-1185">Reference proteome</keyword>
<organism evidence="2 3">
    <name type="scientific">Megalops atlanticus</name>
    <name type="common">Tarpon</name>
    <name type="synonym">Clupea gigantea</name>
    <dbReference type="NCBI Taxonomy" id="7932"/>
    <lineage>
        <taxon>Eukaryota</taxon>
        <taxon>Metazoa</taxon>
        <taxon>Chordata</taxon>
        <taxon>Craniata</taxon>
        <taxon>Vertebrata</taxon>
        <taxon>Euteleostomi</taxon>
        <taxon>Actinopterygii</taxon>
        <taxon>Neopterygii</taxon>
        <taxon>Teleostei</taxon>
        <taxon>Elopiformes</taxon>
        <taxon>Megalopidae</taxon>
        <taxon>Megalops</taxon>
    </lineage>
</organism>
<accession>A0A9D3QAN3</accession>
<gene>
    <name evidence="2" type="ORF">MATL_G00068120</name>
</gene>
<dbReference type="Pfam" id="PF15921">
    <property type="entry name" value="CCDC158"/>
    <property type="match status" value="1"/>
</dbReference>
<dbReference type="PANTHER" id="PTHR47615">
    <property type="entry name" value="COILED-COIL DOMAIN-CONTAINING PROTEIN 158"/>
    <property type="match status" value="1"/>
</dbReference>
<feature type="coiled-coil region" evidence="1">
    <location>
        <begin position="332"/>
        <end position="366"/>
    </location>
</feature>
<feature type="coiled-coil region" evidence="1">
    <location>
        <begin position="50"/>
        <end position="77"/>
    </location>
</feature>
<dbReference type="PANTHER" id="PTHR47615:SF1">
    <property type="entry name" value="COILED-COIL DOMAIN-CONTAINING PROTEIN 158"/>
    <property type="match status" value="1"/>
</dbReference>
<dbReference type="Proteomes" id="UP001046870">
    <property type="component" value="Chromosome 4"/>
</dbReference>
<dbReference type="AlphaFoldDB" id="A0A9D3QAN3"/>
<dbReference type="InterPro" id="IPR031809">
    <property type="entry name" value="CCDC158"/>
</dbReference>
<evidence type="ECO:0000313" key="3">
    <source>
        <dbReference type="Proteomes" id="UP001046870"/>
    </source>
</evidence>
<proteinExistence type="predicted"/>
<name>A0A9D3QAN3_MEGAT</name>
<sequence>MLPGDKNSDNNETDNAVTSNAVTALPGVPALRSYTAELVLDASPQRNTNLKMLSEELERQTKVTQKLQERVEQATKLTMERMEHTIGRVTSGASTSLRLHSSDVPSQLKVPEAQSLSQNSGVLPDSCDLDILFHNMNYTRKDTVEEYSQKVSELQRQLSKTHEHHKKQNAYLRQCIMKLQTKLHESQIEMDALLELRMKESQGQADLVGKLQQTIGELQARKQAGDQRLLDAEERAQSLCRKKEALELSLQEVISVLMVYEKGSGRNTYVVQHAASPDQLSLGAAVGSVLKDLEAENVSLRGRILPMEEQLEALKLECQGKIVLMMKEQTERRQAEEQTSVYQSQMTDLESALSSLRSELLEAQQTHKDK</sequence>
<reference evidence="2" key="1">
    <citation type="submission" date="2021-01" db="EMBL/GenBank/DDBJ databases">
        <authorList>
            <person name="Zahm M."/>
            <person name="Roques C."/>
            <person name="Cabau C."/>
            <person name="Klopp C."/>
            <person name="Donnadieu C."/>
            <person name="Jouanno E."/>
            <person name="Lampietro C."/>
            <person name="Louis A."/>
            <person name="Herpin A."/>
            <person name="Echchiki A."/>
            <person name="Berthelot C."/>
            <person name="Parey E."/>
            <person name="Roest-Crollius H."/>
            <person name="Braasch I."/>
            <person name="Postlethwait J."/>
            <person name="Bobe J."/>
            <person name="Montfort J."/>
            <person name="Bouchez O."/>
            <person name="Begum T."/>
            <person name="Mejri S."/>
            <person name="Adams A."/>
            <person name="Chen W.-J."/>
            <person name="Guiguen Y."/>
        </authorList>
    </citation>
    <scope>NUCLEOTIDE SEQUENCE</scope>
    <source>
        <strain evidence="2">YG-15Mar2019-1</strain>
        <tissue evidence="2">Brain</tissue>
    </source>
</reference>
<dbReference type="OrthoDB" id="10072099at2759"/>
<evidence type="ECO:0000313" key="2">
    <source>
        <dbReference type="EMBL" id="KAG7481584.1"/>
    </source>
</evidence>
<dbReference type="EMBL" id="JAFDVH010000004">
    <property type="protein sequence ID" value="KAG7481584.1"/>
    <property type="molecule type" value="Genomic_DNA"/>
</dbReference>
<protein>
    <submittedName>
        <fullName evidence="2">Uncharacterized protein</fullName>
    </submittedName>
</protein>